<dbReference type="AlphaFoldDB" id="A9FB21"/>
<dbReference type="EMBL" id="AM746676">
    <property type="protein sequence ID" value="CAN97968.1"/>
    <property type="molecule type" value="Genomic_DNA"/>
</dbReference>
<evidence type="ECO:0000313" key="4">
    <source>
        <dbReference type="Proteomes" id="UP000002139"/>
    </source>
</evidence>
<accession>A9FB21</accession>
<dbReference type="KEGG" id="scl:sce7799"/>
<sequence>MTRKIASFQALALGRSLSLLLLLVHCTSTPSPTTSAATPDAPPGRGPGSLAERGPGPDTAPEQGPARGPEPATDGAPASDPAQSPASDHAPRADLPPPTRPARCAAPARPAQDFVDCVALEVFAAGCCYPSFEAACAGLGCALTACELLKSSPPQAGCTR</sequence>
<organism evidence="3 4">
    <name type="scientific">Sorangium cellulosum (strain So ce56)</name>
    <name type="common">Polyangium cellulosum (strain So ce56)</name>
    <dbReference type="NCBI Taxonomy" id="448385"/>
    <lineage>
        <taxon>Bacteria</taxon>
        <taxon>Pseudomonadati</taxon>
        <taxon>Myxococcota</taxon>
        <taxon>Polyangia</taxon>
        <taxon>Polyangiales</taxon>
        <taxon>Polyangiaceae</taxon>
        <taxon>Sorangium</taxon>
    </lineage>
</organism>
<keyword evidence="2" id="KW-0732">Signal</keyword>
<dbReference type="Proteomes" id="UP000002139">
    <property type="component" value="Chromosome"/>
</dbReference>
<feature type="compositionally biased region" description="Low complexity" evidence="1">
    <location>
        <begin position="74"/>
        <end position="88"/>
    </location>
</feature>
<dbReference type="HOGENOM" id="CLU_1651022_0_0_7"/>
<feature type="chain" id="PRO_5002734916" description="Secreted protein" evidence="2">
    <location>
        <begin position="37"/>
        <end position="160"/>
    </location>
</feature>
<evidence type="ECO:0008006" key="5">
    <source>
        <dbReference type="Google" id="ProtNLM"/>
    </source>
</evidence>
<feature type="signal peptide" evidence="2">
    <location>
        <begin position="1"/>
        <end position="36"/>
    </location>
</feature>
<evidence type="ECO:0000256" key="1">
    <source>
        <dbReference type="SAM" id="MobiDB-lite"/>
    </source>
</evidence>
<proteinExistence type="predicted"/>
<evidence type="ECO:0000256" key="2">
    <source>
        <dbReference type="SAM" id="SignalP"/>
    </source>
</evidence>
<dbReference type="STRING" id="448385.sce7799"/>
<dbReference type="RefSeq" id="WP_012240407.1">
    <property type="nucleotide sequence ID" value="NC_010162.1"/>
</dbReference>
<protein>
    <recommendedName>
        <fullName evidence="5">Secreted protein</fullName>
    </recommendedName>
</protein>
<reference evidence="3 4" key="1">
    <citation type="journal article" date="2007" name="Nat. Biotechnol.">
        <title>Complete genome sequence of the myxobacterium Sorangium cellulosum.</title>
        <authorList>
            <person name="Schneiker S."/>
            <person name="Perlova O."/>
            <person name="Kaiser O."/>
            <person name="Gerth K."/>
            <person name="Alici A."/>
            <person name="Altmeyer M.O."/>
            <person name="Bartels D."/>
            <person name="Bekel T."/>
            <person name="Beyer S."/>
            <person name="Bode E."/>
            <person name="Bode H.B."/>
            <person name="Bolten C.J."/>
            <person name="Choudhuri J.V."/>
            <person name="Doss S."/>
            <person name="Elnakady Y.A."/>
            <person name="Frank B."/>
            <person name="Gaigalat L."/>
            <person name="Goesmann A."/>
            <person name="Groeger C."/>
            <person name="Gross F."/>
            <person name="Jelsbak L."/>
            <person name="Jelsbak L."/>
            <person name="Kalinowski J."/>
            <person name="Kegler C."/>
            <person name="Knauber T."/>
            <person name="Konietzny S."/>
            <person name="Kopp M."/>
            <person name="Krause L."/>
            <person name="Krug D."/>
            <person name="Linke B."/>
            <person name="Mahmud T."/>
            <person name="Martinez-Arias R."/>
            <person name="McHardy A.C."/>
            <person name="Merai M."/>
            <person name="Meyer F."/>
            <person name="Mormann S."/>
            <person name="Munoz-Dorado J."/>
            <person name="Perez J."/>
            <person name="Pradella S."/>
            <person name="Rachid S."/>
            <person name="Raddatz G."/>
            <person name="Rosenau F."/>
            <person name="Rueckert C."/>
            <person name="Sasse F."/>
            <person name="Scharfe M."/>
            <person name="Schuster S.C."/>
            <person name="Suen G."/>
            <person name="Treuner-Lange A."/>
            <person name="Velicer G.J."/>
            <person name="Vorholter F.-J."/>
            <person name="Weissman K.J."/>
            <person name="Welch R.D."/>
            <person name="Wenzel S.C."/>
            <person name="Whitworth D.E."/>
            <person name="Wilhelm S."/>
            <person name="Wittmann C."/>
            <person name="Bloecker H."/>
            <person name="Puehler A."/>
            <person name="Mueller R."/>
        </authorList>
    </citation>
    <scope>NUCLEOTIDE SEQUENCE [LARGE SCALE GENOMIC DNA]</scope>
    <source>
        <strain evidence="4">So ce56</strain>
    </source>
</reference>
<feature type="region of interest" description="Disordered" evidence="1">
    <location>
        <begin position="28"/>
        <end position="106"/>
    </location>
</feature>
<evidence type="ECO:0000313" key="3">
    <source>
        <dbReference type="EMBL" id="CAN97968.1"/>
    </source>
</evidence>
<gene>
    <name evidence="3" type="ordered locus">sce7799</name>
</gene>
<keyword evidence="4" id="KW-1185">Reference proteome</keyword>
<feature type="compositionally biased region" description="Low complexity" evidence="1">
    <location>
        <begin position="28"/>
        <end position="39"/>
    </location>
</feature>
<name>A9FB21_SORC5</name>